<dbReference type="EMBL" id="CP187984">
    <property type="protein sequence ID" value="XSF54559.1"/>
    <property type="molecule type" value="Genomic_DNA"/>
</dbReference>
<organism evidence="1 2">
    <name type="scientific">Cronobacter turicensis</name>
    <dbReference type="NCBI Taxonomy" id="413502"/>
    <lineage>
        <taxon>Bacteria</taxon>
        <taxon>Pseudomonadati</taxon>
        <taxon>Pseudomonadota</taxon>
        <taxon>Gammaproteobacteria</taxon>
        <taxon>Enterobacterales</taxon>
        <taxon>Enterobacteriaceae</taxon>
        <taxon>Cronobacter</taxon>
    </lineage>
</organism>
<accession>A0ACD5ISA8</accession>
<gene>
    <name evidence="1" type="ORF">BS411_001040</name>
</gene>
<proteinExistence type="predicted"/>
<name>A0ACD5ISA8_9ENTR</name>
<evidence type="ECO:0000313" key="1">
    <source>
        <dbReference type="EMBL" id="XSF54559.1"/>
    </source>
</evidence>
<evidence type="ECO:0000313" key="2">
    <source>
        <dbReference type="Proteomes" id="UP000244623"/>
    </source>
</evidence>
<sequence>MERSTHTLNVRLFTVQRNLLLSEAPVMSAPSKKERLEFRLSAEDKAAIEAAASLSGTSVSQFIVNAACGSARTLLDEHHRIRLTEQGWQAVMTALENPPVPNEKLTRAVENRDNGDFWE</sequence>
<protein>
    <submittedName>
        <fullName evidence="1">DUF1778 domain-containing protein</fullName>
    </submittedName>
</protein>
<reference evidence="1" key="1">
    <citation type="submission" date="2025-05" db="EMBL/GenBank/DDBJ databases">
        <title>FDA Reference Genome datasets for Cronobacter.</title>
        <authorList>
            <person name="Gopinath G.R."/>
        </authorList>
    </citation>
    <scope>NUCLEOTIDE SEQUENCE</scope>
    <source>
        <strain evidence="1">MOD1-Sh41s</strain>
    </source>
</reference>
<dbReference type="Proteomes" id="UP000244623">
    <property type="component" value="Chromosome"/>
</dbReference>